<keyword evidence="8" id="KW-1185">Reference proteome</keyword>
<protein>
    <submittedName>
        <fullName evidence="7">Mutator mutT protein (7,8-dihydro-8-oxoguanine-triphosphatase)</fullName>
        <ecNumber evidence="7">3.6.1.-</ecNumber>
    </submittedName>
</protein>
<dbReference type="CDD" id="cd18886">
    <property type="entry name" value="NUDIX_MutT_Nudt1"/>
    <property type="match status" value="1"/>
</dbReference>
<dbReference type="Gene3D" id="3.90.79.10">
    <property type="entry name" value="Nucleoside Triphosphate Pyrophosphohydrolase"/>
    <property type="match status" value="2"/>
</dbReference>
<organism evidence="7 8">
    <name type="scientific">Anaerostipes rhamnosivorans</name>
    <dbReference type="NCBI Taxonomy" id="1229621"/>
    <lineage>
        <taxon>Bacteria</taxon>
        <taxon>Bacillati</taxon>
        <taxon>Bacillota</taxon>
        <taxon>Clostridia</taxon>
        <taxon>Lachnospirales</taxon>
        <taxon>Lachnospiraceae</taxon>
        <taxon>Anaerostipes</taxon>
    </lineage>
</organism>
<proteinExistence type="inferred from homology"/>
<dbReference type="SUPFAM" id="SSF55811">
    <property type="entry name" value="Nudix"/>
    <property type="match status" value="2"/>
</dbReference>
<dbReference type="Pfam" id="PF00293">
    <property type="entry name" value="NUDIX"/>
    <property type="match status" value="2"/>
</dbReference>
<accession>A0A4P8I830</accession>
<dbReference type="PROSITE" id="PS00893">
    <property type="entry name" value="NUDIX_BOX"/>
    <property type="match status" value="1"/>
</dbReference>
<dbReference type="GO" id="GO:0006281">
    <property type="term" value="P:DNA repair"/>
    <property type="evidence" value="ECO:0007669"/>
    <property type="project" value="InterPro"/>
</dbReference>
<gene>
    <name evidence="7" type="ORF">AR1Y2_0168</name>
</gene>
<comment type="cofactor">
    <cofactor evidence="1">
        <name>Mg(2+)</name>
        <dbReference type="ChEBI" id="CHEBI:18420"/>
    </cofactor>
</comment>
<dbReference type="InterPro" id="IPR015797">
    <property type="entry name" value="NUDIX_hydrolase-like_dom_sf"/>
</dbReference>
<dbReference type="CDD" id="cd04692">
    <property type="entry name" value="NUDIX_Hydrolase"/>
    <property type="match status" value="1"/>
</dbReference>
<dbReference type="PANTHER" id="PTHR43758:SF2">
    <property type="entry name" value="OXIDIZED PURINE NUCLEOSIDE TRIPHOSPHATE HYDROLASE"/>
    <property type="match status" value="1"/>
</dbReference>
<sequence>MSQIKFSTLCYIEQDDQYLMLHRTVKKHDVNKDKWIGVGGHFEYGESPEDCLLREVREETGLKLTSFQFRGILTFLCDDWPMEYISLFTADGFEGDMISCNEGILEWVDKKEIMNLNLWEGDKIFFHLLAEKEPFFSLKLVYEGDRLKQACLNGKDMELFDILTSDGERTGVVKERSIVHRSGDLHGTSHIWLVRRKKDGLDVLLQKRSAQKDAFPGYYDVSSAGHMAAGDDYLDTAVRELYEELGVTAEPEELKLIGMRDSVVKDVFHGRPFHNHELSAIYVYETELAEGEFRLQKEEVESVRWIDFLDFQEQVLKKEIKHCIFLDEIKLLGEAMGCKVII</sequence>
<feature type="domain" description="Nudix hydrolase" evidence="6">
    <location>
        <begin position="1"/>
        <end position="131"/>
    </location>
</feature>
<dbReference type="Proteomes" id="UP000298653">
    <property type="component" value="Chromosome"/>
</dbReference>
<dbReference type="PROSITE" id="PS51462">
    <property type="entry name" value="NUDIX"/>
    <property type="match status" value="2"/>
</dbReference>
<keyword evidence="4 7" id="KW-0378">Hydrolase</keyword>
<evidence type="ECO:0000256" key="3">
    <source>
        <dbReference type="ARBA" id="ARBA00022723"/>
    </source>
</evidence>
<dbReference type="KEGG" id="arf:AR1Y2_0168"/>
<keyword evidence="5" id="KW-0460">Magnesium</keyword>
<reference evidence="7 8" key="1">
    <citation type="submission" date="2019-05" db="EMBL/GenBank/DDBJ databases">
        <title>Complete genome sequencing of Anaerostipes rhamnosivorans.</title>
        <authorList>
            <person name="Bui T.P.N."/>
            <person name="de Vos W.M."/>
        </authorList>
    </citation>
    <scope>NUCLEOTIDE SEQUENCE [LARGE SCALE GENOMIC DNA]</scope>
    <source>
        <strain evidence="7 8">1y2</strain>
    </source>
</reference>
<dbReference type="InterPro" id="IPR003562">
    <property type="entry name" value="Mutator_MutX_prot"/>
</dbReference>
<feature type="domain" description="Nudix hydrolase" evidence="6">
    <location>
        <begin position="184"/>
        <end position="328"/>
    </location>
</feature>
<dbReference type="InterPro" id="IPR020084">
    <property type="entry name" value="NUDIX_hydrolase_CS"/>
</dbReference>
<dbReference type="OrthoDB" id="9804563at2"/>
<evidence type="ECO:0000313" key="7">
    <source>
        <dbReference type="EMBL" id="QCP33622.1"/>
    </source>
</evidence>
<evidence type="ECO:0000256" key="1">
    <source>
        <dbReference type="ARBA" id="ARBA00001946"/>
    </source>
</evidence>
<dbReference type="RefSeq" id="WP_137327270.1">
    <property type="nucleotide sequence ID" value="NZ_CP040058.1"/>
</dbReference>
<dbReference type="EMBL" id="CP040058">
    <property type="protein sequence ID" value="QCP33622.1"/>
    <property type="molecule type" value="Genomic_DNA"/>
</dbReference>
<dbReference type="GO" id="GO:0008413">
    <property type="term" value="F:8-oxo-7,8-dihydroguanosine triphosphate pyrophosphatase activity"/>
    <property type="evidence" value="ECO:0007669"/>
    <property type="project" value="InterPro"/>
</dbReference>
<dbReference type="GO" id="GO:0046872">
    <property type="term" value="F:metal ion binding"/>
    <property type="evidence" value="ECO:0007669"/>
    <property type="project" value="UniProtKB-KW"/>
</dbReference>
<dbReference type="InterPro" id="IPR000086">
    <property type="entry name" value="NUDIX_hydrolase_dom"/>
</dbReference>
<name>A0A4P8I830_9FIRM</name>
<evidence type="ECO:0000256" key="5">
    <source>
        <dbReference type="ARBA" id="ARBA00022842"/>
    </source>
</evidence>
<dbReference type="GO" id="GO:0005737">
    <property type="term" value="C:cytoplasm"/>
    <property type="evidence" value="ECO:0007669"/>
    <property type="project" value="TreeGrafter"/>
</dbReference>
<keyword evidence="3" id="KW-0479">Metal-binding</keyword>
<dbReference type="AlphaFoldDB" id="A0A4P8I830"/>
<dbReference type="PANTHER" id="PTHR43758">
    <property type="entry name" value="7,8-DIHYDRO-8-OXOGUANINE TRIPHOSPHATASE"/>
    <property type="match status" value="1"/>
</dbReference>
<dbReference type="EC" id="3.6.1.-" evidence="7"/>
<evidence type="ECO:0000259" key="6">
    <source>
        <dbReference type="PROSITE" id="PS51462"/>
    </source>
</evidence>
<evidence type="ECO:0000313" key="8">
    <source>
        <dbReference type="Proteomes" id="UP000298653"/>
    </source>
</evidence>
<comment type="similarity">
    <text evidence="2">Belongs to the Nudix hydrolase family.</text>
</comment>
<evidence type="ECO:0000256" key="4">
    <source>
        <dbReference type="ARBA" id="ARBA00022801"/>
    </source>
</evidence>
<evidence type="ECO:0000256" key="2">
    <source>
        <dbReference type="ARBA" id="ARBA00005582"/>
    </source>
</evidence>
<dbReference type="PRINTS" id="PR01402">
    <property type="entry name" value="MUTATORMUTX"/>
</dbReference>